<dbReference type="Pfam" id="PF13102">
    <property type="entry name" value="Phage_int_SAM_5"/>
    <property type="match status" value="1"/>
</dbReference>
<dbReference type="Gene3D" id="1.10.443.10">
    <property type="entry name" value="Intergrase catalytic core"/>
    <property type="match status" value="1"/>
</dbReference>
<dbReference type="InterPro" id="IPR011010">
    <property type="entry name" value="DNA_brk_join_enz"/>
</dbReference>
<organism evidence="5 6">
    <name type="scientific">Chryseobacterium geocarposphaerae</name>
    <dbReference type="NCBI Taxonomy" id="1416776"/>
    <lineage>
        <taxon>Bacteria</taxon>
        <taxon>Pseudomonadati</taxon>
        <taxon>Bacteroidota</taxon>
        <taxon>Flavobacteriia</taxon>
        <taxon>Flavobacteriales</taxon>
        <taxon>Weeksellaceae</taxon>
        <taxon>Chryseobacterium group</taxon>
        <taxon>Chryseobacterium</taxon>
    </lineage>
</organism>
<evidence type="ECO:0000256" key="2">
    <source>
        <dbReference type="ARBA" id="ARBA00023125"/>
    </source>
</evidence>
<comment type="similarity">
    <text evidence="1">Belongs to the 'phage' integrase family.</text>
</comment>
<accession>A0ABU1L973</accession>
<keyword evidence="3" id="KW-0233">DNA recombination</keyword>
<dbReference type="InterPro" id="IPR002104">
    <property type="entry name" value="Integrase_catalytic"/>
</dbReference>
<evidence type="ECO:0000313" key="5">
    <source>
        <dbReference type="EMBL" id="MDR6403267.1"/>
    </source>
</evidence>
<evidence type="ECO:0000256" key="1">
    <source>
        <dbReference type="ARBA" id="ARBA00008857"/>
    </source>
</evidence>
<dbReference type="Pfam" id="PF00589">
    <property type="entry name" value="Phage_integrase"/>
    <property type="match status" value="1"/>
</dbReference>
<feature type="domain" description="Tyr recombinase" evidence="4">
    <location>
        <begin position="76"/>
        <end position="251"/>
    </location>
</feature>
<dbReference type="InterPro" id="IPR025269">
    <property type="entry name" value="SAM-like_dom"/>
</dbReference>
<comment type="caution">
    <text evidence="5">The sequence shown here is derived from an EMBL/GenBank/DDBJ whole genome shotgun (WGS) entry which is preliminary data.</text>
</comment>
<dbReference type="EMBL" id="JAVDQS010000001">
    <property type="protein sequence ID" value="MDR6403267.1"/>
    <property type="molecule type" value="Genomic_DNA"/>
</dbReference>
<dbReference type="InterPro" id="IPR050090">
    <property type="entry name" value="Tyrosine_recombinase_XerCD"/>
</dbReference>
<dbReference type="PROSITE" id="PS51898">
    <property type="entry name" value="TYR_RECOMBINASE"/>
    <property type="match status" value="1"/>
</dbReference>
<evidence type="ECO:0000259" key="4">
    <source>
        <dbReference type="PROSITE" id="PS51898"/>
    </source>
</evidence>
<dbReference type="PANTHER" id="PTHR30349:SF64">
    <property type="entry name" value="PROPHAGE INTEGRASE INTD-RELATED"/>
    <property type="match status" value="1"/>
</dbReference>
<evidence type="ECO:0000256" key="3">
    <source>
        <dbReference type="ARBA" id="ARBA00023172"/>
    </source>
</evidence>
<dbReference type="SUPFAM" id="SSF56349">
    <property type="entry name" value="DNA breaking-rejoining enzymes"/>
    <property type="match status" value="1"/>
</dbReference>
<reference evidence="5 6" key="1">
    <citation type="submission" date="2023-07" db="EMBL/GenBank/DDBJ databases">
        <title>Sorghum-associated microbial communities from plants grown in Nebraska, USA.</title>
        <authorList>
            <person name="Schachtman D."/>
        </authorList>
    </citation>
    <scope>NUCLEOTIDE SEQUENCE [LARGE SCALE GENOMIC DNA]</scope>
    <source>
        <strain evidence="5 6">DS1709</strain>
    </source>
</reference>
<keyword evidence="2" id="KW-0238">DNA-binding</keyword>
<dbReference type="InterPro" id="IPR013762">
    <property type="entry name" value="Integrase-like_cat_sf"/>
</dbReference>
<dbReference type="InterPro" id="IPR010998">
    <property type="entry name" value="Integrase_recombinase_N"/>
</dbReference>
<dbReference type="CDD" id="cd01185">
    <property type="entry name" value="INTN1_C_like"/>
    <property type="match status" value="1"/>
</dbReference>
<proteinExistence type="inferred from homology"/>
<dbReference type="Proteomes" id="UP001184853">
    <property type="component" value="Unassembled WGS sequence"/>
</dbReference>
<evidence type="ECO:0000313" key="6">
    <source>
        <dbReference type="Proteomes" id="UP001184853"/>
    </source>
</evidence>
<sequence length="255" mass="29784">MKWKFNISDIDVRSINSGFAADYEFYLRTVRNCSNNSAVKYIKNFQKIINICLDNEWINKNPFMGYKSKIETIDVRFLIDLQLKNIQSKKLFSEWLSIVRDIFVFCCYTGLVYIDVKNLTKHKITRGIDEGLWIKTKRAKTKIEASIPLLAEAHEILKRYENHPKCVNENAVLPVLSNQKMNEYLKEIGDLYEIDFDITFHTARHTFATTVTLNNGVSLETVSKMPGHTNIRMTQHYAKIQDKKIGKDMLLLKIY</sequence>
<keyword evidence="6" id="KW-1185">Reference proteome</keyword>
<name>A0ABU1L973_9FLAO</name>
<dbReference type="PANTHER" id="PTHR30349">
    <property type="entry name" value="PHAGE INTEGRASE-RELATED"/>
    <property type="match status" value="1"/>
</dbReference>
<protein>
    <submittedName>
        <fullName evidence="5">Site-specific recombinase XerD</fullName>
    </submittedName>
</protein>
<dbReference type="Gene3D" id="1.10.150.130">
    <property type="match status" value="1"/>
</dbReference>
<gene>
    <name evidence="5" type="ORF">J2781_000171</name>
</gene>